<dbReference type="GO" id="GO:0006741">
    <property type="term" value="P:NADP+ biosynthetic process"/>
    <property type="evidence" value="ECO:0007669"/>
    <property type="project" value="UniProtKB-UniRule"/>
</dbReference>
<keyword evidence="1 6" id="KW-0808">Transferase</keyword>
<feature type="binding site" evidence="6">
    <location>
        <begin position="143"/>
        <end position="144"/>
    </location>
    <ligand>
        <name>NAD(+)</name>
        <dbReference type="ChEBI" id="CHEBI:57540"/>
    </ligand>
</feature>
<keyword evidence="2 6" id="KW-0418">Kinase</keyword>
<dbReference type="PANTHER" id="PTHR20275:SF0">
    <property type="entry name" value="NAD KINASE"/>
    <property type="match status" value="1"/>
</dbReference>
<feature type="binding site" evidence="6">
    <location>
        <begin position="69"/>
        <end position="70"/>
    </location>
    <ligand>
        <name>NAD(+)</name>
        <dbReference type="ChEBI" id="CHEBI:57540"/>
    </ligand>
</feature>
<dbReference type="EMBL" id="JAACAK010000028">
    <property type="protein sequence ID" value="NIR74180.1"/>
    <property type="molecule type" value="Genomic_DNA"/>
</dbReference>
<dbReference type="HAMAP" id="MF_00361">
    <property type="entry name" value="NAD_kinase"/>
    <property type="match status" value="1"/>
</dbReference>
<dbReference type="GO" id="GO:0051287">
    <property type="term" value="F:NAD binding"/>
    <property type="evidence" value="ECO:0007669"/>
    <property type="project" value="UniProtKB-ARBA"/>
</dbReference>
<dbReference type="GO" id="GO:0019674">
    <property type="term" value="P:NAD+ metabolic process"/>
    <property type="evidence" value="ECO:0007669"/>
    <property type="project" value="InterPro"/>
</dbReference>
<keyword evidence="6" id="KW-0067">ATP-binding</keyword>
<evidence type="ECO:0000256" key="2">
    <source>
        <dbReference type="ARBA" id="ARBA00022777"/>
    </source>
</evidence>
<feature type="binding site" evidence="6">
    <location>
        <begin position="184"/>
        <end position="189"/>
    </location>
    <ligand>
        <name>NAD(+)</name>
        <dbReference type="ChEBI" id="CHEBI:57540"/>
    </ligand>
</feature>
<keyword evidence="6" id="KW-0547">Nucleotide-binding</keyword>
<dbReference type="Pfam" id="PF01513">
    <property type="entry name" value="NAD_kinase"/>
    <property type="match status" value="1"/>
</dbReference>
<dbReference type="Proteomes" id="UP000702544">
    <property type="component" value="Unassembled WGS sequence"/>
</dbReference>
<accession>A0AAE4Z5I3</accession>
<dbReference type="InterPro" id="IPR017437">
    <property type="entry name" value="ATP-NAD_kinase_PpnK-typ_C"/>
</dbReference>
<proteinExistence type="inferred from homology"/>
<dbReference type="Gene3D" id="3.40.50.10330">
    <property type="entry name" value="Probable inorganic polyphosphate/atp-NAD kinase, domain 1"/>
    <property type="match status" value="1"/>
</dbReference>
<feature type="binding site" evidence="6">
    <location>
        <position position="154"/>
    </location>
    <ligand>
        <name>NAD(+)</name>
        <dbReference type="ChEBI" id="CHEBI:57540"/>
    </ligand>
</feature>
<protein>
    <recommendedName>
        <fullName evidence="6">NAD kinase</fullName>
        <ecNumber evidence="6">2.7.1.23</ecNumber>
    </recommendedName>
    <alternativeName>
        <fullName evidence="6">ATP-dependent NAD kinase</fullName>
    </alternativeName>
</protein>
<evidence type="ECO:0000256" key="6">
    <source>
        <dbReference type="HAMAP-Rule" id="MF_00361"/>
    </source>
</evidence>
<feature type="binding site" evidence="6">
    <location>
        <position position="171"/>
    </location>
    <ligand>
        <name>NAD(+)</name>
        <dbReference type="ChEBI" id="CHEBI:57540"/>
    </ligand>
</feature>
<comment type="function">
    <text evidence="6">Involved in the regulation of the intracellular balance of NAD and NADP, and is a key enzyme in the biosynthesis of NADP. Catalyzes specifically the phosphorylation on 2'-hydroxyl of the adenosine moiety of NAD to yield NADP.</text>
</comment>
<dbReference type="InterPro" id="IPR016064">
    <property type="entry name" value="NAD/diacylglycerol_kinase_sf"/>
</dbReference>
<evidence type="ECO:0000256" key="5">
    <source>
        <dbReference type="ARBA" id="ARBA00047925"/>
    </source>
</evidence>
<feature type="binding site" evidence="6">
    <location>
        <position position="173"/>
    </location>
    <ligand>
        <name>NAD(+)</name>
        <dbReference type="ChEBI" id="CHEBI:57540"/>
    </ligand>
</feature>
<comment type="cofactor">
    <cofactor evidence="6">
        <name>a divalent metal cation</name>
        <dbReference type="ChEBI" id="CHEBI:60240"/>
    </cofactor>
</comment>
<evidence type="ECO:0000313" key="7">
    <source>
        <dbReference type="EMBL" id="NIR74180.1"/>
    </source>
</evidence>
<feature type="binding site" evidence="6">
    <location>
        <position position="243"/>
    </location>
    <ligand>
        <name>NAD(+)</name>
        <dbReference type="ChEBI" id="CHEBI:57540"/>
    </ligand>
</feature>
<dbReference type="AlphaFoldDB" id="A0AAE4Z5I3"/>
<dbReference type="GO" id="GO:0046872">
    <property type="term" value="F:metal ion binding"/>
    <property type="evidence" value="ECO:0007669"/>
    <property type="project" value="UniProtKB-UniRule"/>
</dbReference>
<evidence type="ECO:0000313" key="8">
    <source>
        <dbReference type="Proteomes" id="UP000702544"/>
    </source>
</evidence>
<dbReference type="GO" id="GO:0005524">
    <property type="term" value="F:ATP binding"/>
    <property type="evidence" value="ECO:0007669"/>
    <property type="project" value="UniProtKB-KW"/>
</dbReference>
<keyword evidence="6" id="KW-0963">Cytoplasm</keyword>
<dbReference type="Gene3D" id="2.60.200.30">
    <property type="entry name" value="Probable inorganic polyphosphate/atp-NAD kinase, domain 2"/>
    <property type="match status" value="1"/>
</dbReference>
<comment type="caution">
    <text evidence="7">The sequence shown here is derived from an EMBL/GenBank/DDBJ whole genome shotgun (WGS) entry which is preliminary data.</text>
</comment>
<keyword evidence="3 6" id="KW-0521">NADP</keyword>
<comment type="similarity">
    <text evidence="6">Belongs to the NAD kinase family.</text>
</comment>
<dbReference type="PANTHER" id="PTHR20275">
    <property type="entry name" value="NAD KINASE"/>
    <property type="match status" value="1"/>
</dbReference>
<evidence type="ECO:0000256" key="3">
    <source>
        <dbReference type="ARBA" id="ARBA00022857"/>
    </source>
</evidence>
<keyword evidence="4 6" id="KW-0520">NAD</keyword>
<dbReference type="GO" id="GO:0003951">
    <property type="term" value="F:NAD+ kinase activity"/>
    <property type="evidence" value="ECO:0007669"/>
    <property type="project" value="UniProtKB-UniRule"/>
</dbReference>
<gene>
    <name evidence="6" type="primary">nadK</name>
    <name evidence="7" type="ORF">GWO12_03570</name>
</gene>
<feature type="active site" description="Proton acceptor" evidence="6">
    <location>
        <position position="69"/>
    </location>
</feature>
<comment type="caution">
    <text evidence="6">Lacks conserved residue(s) required for the propagation of feature annotation.</text>
</comment>
<organism evidence="7 8">
    <name type="scientific">Candidatus Kutchimonas denitrificans</name>
    <dbReference type="NCBI Taxonomy" id="3056748"/>
    <lineage>
        <taxon>Bacteria</taxon>
        <taxon>Pseudomonadati</taxon>
        <taxon>Gemmatimonadota</taxon>
        <taxon>Gemmatimonadia</taxon>
        <taxon>Candidatus Palauibacterales</taxon>
        <taxon>Candidatus Palauibacteraceae</taxon>
        <taxon>Candidatus Kutchimonas</taxon>
    </lineage>
</organism>
<sequence>MSGIKHIGVMGNPAYPNVTGALQRLAEIAPEHGFDLLAAELIRADRALGLPALPDDAHEIDMLITLGGDGALLGGARWAGPAGTPVLGVNLGRLGFLTAVTMEEMDDALARIADGDYEIDTRMALEVTSAHTGEDVKPYYALNDAVLHRGGLVRVVALRVWADDEEVGLYRGDGVIVATPTGSTAYSLSSGGPILDPRLDAIVITPISPHTMAVRPLVLRATARITIEVVASPEELMLTIDGQVGSPLEPGDRVTVNKADRPVQLIRMPGDSFHSLLRRKLKWGDVSEPTQDDA</sequence>
<dbReference type="EC" id="2.7.1.23" evidence="6"/>
<dbReference type="InterPro" id="IPR002504">
    <property type="entry name" value="NADK"/>
</dbReference>
<evidence type="ECO:0000256" key="4">
    <source>
        <dbReference type="ARBA" id="ARBA00023027"/>
    </source>
</evidence>
<reference evidence="7 8" key="1">
    <citation type="submission" date="2020-01" db="EMBL/GenBank/DDBJ databases">
        <title>Genomes assembled from Gulf of Kutch pelagic sediment metagenomes.</title>
        <authorList>
            <person name="Chandrashekar M."/>
            <person name="Mahajan M.S."/>
            <person name="Dave K.J."/>
            <person name="Vatsa P."/>
            <person name="Nathani N.M."/>
        </authorList>
    </citation>
    <scope>NUCLEOTIDE SEQUENCE [LARGE SCALE GENOMIC DNA]</scope>
    <source>
        <strain evidence="7">KS3-K002</strain>
    </source>
</reference>
<dbReference type="InterPro" id="IPR017438">
    <property type="entry name" value="ATP-NAD_kinase_N"/>
</dbReference>
<evidence type="ECO:0000256" key="1">
    <source>
        <dbReference type="ARBA" id="ARBA00022679"/>
    </source>
</evidence>
<comment type="subcellular location">
    <subcellularLocation>
        <location evidence="6">Cytoplasm</location>
    </subcellularLocation>
</comment>
<comment type="catalytic activity">
    <reaction evidence="5 6">
        <text>NAD(+) + ATP = ADP + NADP(+) + H(+)</text>
        <dbReference type="Rhea" id="RHEA:18629"/>
        <dbReference type="ChEBI" id="CHEBI:15378"/>
        <dbReference type="ChEBI" id="CHEBI:30616"/>
        <dbReference type="ChEBI" id="CHEBI:57540"/>
        <dbReference type="ChEBI" id="CHEBI:58349"/>
        <dbReference type="ChEBI" id="CHEBI:456216"/>
        <dbReference type="EC" id="2.7.1.23"/>
    </reaction>
</comment>
<dbReference type="SUPFAM" id="SSF111331">
    <property type="entry name" value="NAD kinase/diacylglycerol kinase-like"/>
    <property type="match status" value="1"/>
</dbReference>
<name>A0AAE4Z5I3_9BACT</name>
<dbReference type="Pfam" id="PF20143">
    <property type="entry name" value="NAD_kinase_C"/>
    <property type="match status" value="1"/>
</dbReference>
<dbReference type="GO" id="GO:0005737">
    <property type="term" value="C:cytoplasm"/>
    <property type="evidence" value="ECO:0007669"/>
    <property type="project" value="UniProtKB-SubCell"/>
</dbReference>